<name>A0A7W7YX24_9HYPH</name>
<dbReference type="RefSeq" id="WP_184145304.1">
    <property type="nucleotide sequence ID" value="NZ_JACHIK010000012.1"/>
</dbReference>
<comment type="caution">
    <text evidence="2">The sequence shown here is derived from an EMBL/GenBank/DDBJ whole genome shotgun (WGS) entry which is preliminary data.</text>
</comment>
<proteinExistence type="predicted"/>
<accession>A0A7W7YX24</accession>
<keyword evidence="1" id="KW-1133">Transmembrane helix</keyword>
<dbReference type="AlphaFoldDB" id="A0A7W7YX24"/>
<organism evidence="2 3">
    <name type="scientific">Shinella fusca</name>
    <dbReference type="NCBI Taxonomy" id="544480"/>
    <lineage>
        <taxon>Bacteria</taxon>
        <taxon>Pseudomonadati</taxon>
        <taxon>Pseudomonadota</taxon>
        <taxon>Alphaproteobacteria</taxon>
        <taxon>Hyphomicrobiales</taxon>
        <taxon>Rhizobiaceae</taxon>
        <taxon>Shinella</taxon>
    </lineage>
</organism>
<feature type="transmembrane region" description="Helical" evidence="1">
    <location>
        <begin position="27"/>
        <end position="48"/>
    </location>
</feature>
<keyword evidence="1" id="KW-0812">Transmembrane</keyword>
<keyword evidence="3" id="KW-1185">Reference proteome</keyword>
<reference evidence="2 3" key="1">
    <citation type="submission" date="2020-08" db="EMBL/GenBank/DDBJ databases">
        <title>Genomic Encyclopedia of Type Strains, Phase IV (KMG-IV): sequencing the most valuable type-strain genomes for metagenomic binning, comparative biology and taxonomic classification.</title>
        <authorList>
            <person name="Goeker M."/>
        </authorList>
    </citation>
    <scope>NUCLEOTIDE SEQUENCE [LARGE SCALE GENOMIC DNA]</scope>
    <source>
        <strain evidence="2 3">DSM 21319</strain>
    </source>
</reference>
<evidence type="ECO:0000256" key="1">
    <source>
        <dbReference type="SAM" id="Phobius"/>
    </source>
</evidence>
<keyword evidence="1" id="KW-0472">Membrane</keyword>
<protein>
    <submittedName>
        <fullName evidence="2">Uncharacterized protein</fullName>
    </submittedName>
</protein>
<gene>
    <name evidence="2" type="ORF">HNQ66_003356</name>
</gene>
<sequence>MDKEETRKPFVFSSEDVSGRDLNGSSLMPMLVAGLILIGIGAAAVMIFV</sequence>
<evidence type="ECO:0000313" key="2">
    <source>
        <dbReference type="EMBL" id="MBB5043943.1"/>
    </source>
</evidence>
<evidence type="ECO:0000313" key="3">
    <source>
        <dbReference type="Proteomes" id="UP000535406"/>
    </source>
</evidence>
<dbReference type="EMBL" id="JACHIK010000012">
    <property type="protein sequence ID" value="MBB5043943.1"/>
    <property type="molecule type" value="Genomic_DNA"/>
</dbReference>
<dbReference type="Proteomes" id="UP000535406">
    <property type="component" value="Unassembled WGS sequence"/>
</dbReference>